<dbReference type="Pfam" id="PF01266">
    <property type="entry name" value="DAO"/>
    <property type="match status" value="1"/>
</dbReference>
<dbReference type="GO" id="GO:0016491">
    <property type="term" value="F:oxidoreductase activity"/>
    <property type="evidence" value="ECO:0007669"/>
    <property type="project" value="UniProtKB-KW"/>
</dbReference>
<protein>
    <submittedName>
        <fullName evidence="3">FAD-binding oxidoreductase</fullName>
    </submittedName>
</protein>
<dbReference type="GO" id="GO:0005737">
    <property type="term" value="C:cytoplasm"/>
    <property type="evidence" value="ECO:0007669"/>
    <property type="project" value="TreeGrafter"/>
</dbReference>
<reference evidence="3 4" key="1">
    <citation type="submission" date="2018-06" db="EMBL/GenBank/DDBJ databases">
        <title>Extensive metabolic versatility and redundancy in microbially diverse, dynamic hydrothermal sediments.</title>
        <authorList>
            <person name="Dombrowski N."/>
            <person name="Teske A."/>
            <person name="Baker B.J."/>
        </authorList>
    </citation>
    <scope>NUCLEOTIDE SEQUENCE [LARGE SCALE GENOMIC DNA]</scope>
    <source>
        <strain evidence="3">B47_G16</strain>
    </source>
</reference>
<evidence type="ECO:0000313" key="4">
    <source>
        <dbReference type="Proteomes" id="UP000279422"/>
    </source>
</evidence>
<evidence type="ECO:0000313" key="3">
    <source>
        <dbReference type="EMBL" id="RLE09111.1"/>
    </source>
</evidence>
<comment type="caution">
    <text evidence="3">The sequence shown here is derived from an EMBL/GenBank/DDBJ whole genome shotgun (WGS) entry which is preliminary data.</text>
</comment>
<keyword evidence="1" id="KW-0560">Oxidoreductase</keyword>
<dbReference type="EMBL" id="QMPZ01000062">
    <property type="protein sequence ID" value="RLE09111.1"/>
    <property type="molecule type" value="Genomic_DNA"/>
</dbReference>
<accession>A0A497E4G9</accession>
<evidence type="ECO:0000256" key="1">
    <source>
        <dbReference type="ARBA" id="ARBA00023002"/>
    </source>
</evidence>
<gene>
    <name evidence="3" type="ORF">DRJ00_05040</name>
</gene>
<dbReference type="PANTHER" id="PTHR13847:SF287">
    <property type="entry name" value="FAD-DEPENDENT OXIDOREDUCTASE DOMAIN-CONTAINING PROTEIN 1"/>
    <property type="match status" value="1"/>
</dbReference>
<name>A0A497E4G9_UNCAE</name>
<dbReference type="PANTHER" id="PTHR13847">
    <property type="entry name" value="SARCOSINE DEHYDROGENASE-RELATED"/>
    <property type="match status" value="1"/>
</dbReference>
<sequence length="399" mass="43843">MNKTADVTVVGGGVIGCSIAYYLAKKGADVIVVEKNKGPSFGASGTNQGACPLQLFEPPVLELARQSLKLYKNLSEEIGYDIEYDNVGALVCSVDEKQYSDMKKHVEKKKKQGINVRLIEREELLKLEPTLGENVVVGVEEWESCGVNPFKVNYGFACAARRLGARFLFSTEVGKIEKDKDKVTSVATDKGKIITNFLVNAAGAWSPQIGKMLGLVIPVKPRRGQIIVTEPTPLNKRWRCISDADYLLTTAFDLKATEVSKDKRIKLGVAGVYLQESTGNWTIGSSRDFADYNTNVTMQTIRYIAKRAIKFIPKLKDVSCIRTFAGLRPFCYVDGLPILSKVDNPQNFVIATGHAGEGITLAPITGKLISELIVENKTSLPIDAFSFSRFKNAYLQNLG</sequence>
<dbReference type="Proteomes" id="UP000279422">
    <property type="component" value="Unassembled WGS sequence"/>
</dbReference>
<dbReference type="SUPFAM" id="SSF54373">
    <property type="entry name" value="FAD-linked reductases, C-terminal domain"/>
    <property type="match status" value="1"/>
</dbReference>
<proteinExistence type="predicted"/>
<feature type="domain" description="FAD dependent oxidoreductase" evidence="2">
    <location>
        <begin position="6"/>
        <end position="372"/>
    </location>
</feature>
<dbReference type="AlphaFoldDB" id="A0A497E4G9"/>
<dbReference type="InterPro" id="IPR036188">
    <property type="entry name" value="FAD/NAD-bd_sf"/>
</dbReference>
<organism evidence="3 4">
    <name type="scientific">Aerophobetes bacterium</name>
    <dbReference type="NCBI Taxonomy" id="2030807"/>
    <lineage>
        <taxon>Bacteria</taxon>
        <taxon>Candidatus Aerophobota</taxon>
    </lineage>
</organism>
<dbReference type="Gene3D" id="3.30.9.10">
    <property type="entry name" value="D-Amino Acid Oxidase, subunit A, domain 2"/>
    <property type="match status" value="1"/>
</dbReference>
<dbReference type="InterPro" id="IPR006076">
    <property type="entry name" value="FAD-dep_OxRdtase"/>
</dbReference>
<evidence type="ECO:0000259" key="2">
    <source>
        <dbReference type="Pfam" id="PF01266"/>
    </source>
</evidence>
<dbReference type="SUPFAM" id="SSF51905">
    <property type="entry name" value="FAD/NAD(P)-binding domain"/>
    <property type="match status" value="1"/>
</dbReference>
<dbReference type="Gene3D" id="3.50.50.60">
    <property type="entry name" value="FAD/NAD(P)-binding domain"/>
    <property type="match status" value="1"/>
</dbReference>
<dbReference type="PROSITE" id="PS51257">
    <property type="entry name" value="PROKAR_LIPOPROTEIN"/>
    <property type="match status" value="1"/>
</dbReference>